<name>A0A0P1FFG1_THAGE</name>
<keyword evidence="3" id="KW-1185">Reference proteome</keyword>
<accession>A0A0P1FFG1</accession>
<dbReference type="Pfam" id="PF22262">
    <property type="entry name" value="DUF6950"/>
    <property type="match status" value="1"/>
</dbReference>
<reference evidence="2 3" key="1">
    <citation type="submission" date="2015-09" db="EMBL/GenBank/DDBJ databases">
        <authorList>
            <consortium name="Swine Surveillance"/>
        </authorList>
    </citation>
    <scope>NUCLEOTIDE SEQUENCE [LARGE SCALE GENOMIC DNA]</scope>
    <source>
        <strain evidence="2 3">CECT 4357</strain>
    </source>
</reference>
<sequence>MTGVRSVSRQAALDAALSCMSGGFVWGRSDCCHAACAAFCQLWSVNPMRAVPSYDSALSAALYVRRNGGARACIGRHMEDAGLVISASLPGVLGLLSVPGDCWTWALGLCLGDGEFAVHGDGELIVMRADAICWGMPEWG</sequence>
<evidence type="ECO:0000259" key="1">
    <source>
        <dbReference type="Pfam" id="PF22262"/>
    </source>
</evidence>
<dbReference type="RefSeq" id="WP_139193609.1">
    <property type="nucleotide sequence ID" value="NZ_CP051181.1"/>
</dbReference>
<evidence type="ECO:0000313" key="3">
    <source>
        <dbReference type="Proteomes" id="UP000051587"/>
    </source>
</evidence>
<gene>
    <name evidence="2" type="ORF">TG4357_02649</name>
</gene>
<dbReference type="OrthoDB" id="6586924at2"/>
<evidence type="ECO:0000313" key="2">
    <source>
        <dbReference type="EMBL" id="CUH66805.1"/>
    </source>
</evidence>
<dbReference type="InterPro" id="IPR053802">
    <property type="entry name" value="DUF6950"/>
</dbReference>
<organism evidence="2 3">
    <name type="scientific">Thalassovita gelatinovora</name>
    <name type="common">Thalassobius gelatinovorus</name>
    <dbReference type="NCBI Taxonomy" id="53501"/>
    <lineage>
        <taxon>Bacteria</taxon>
        <taxon>Pseudomonadati</taxon>
        <taxon>Pseudomonadota</taxon>
        <taxon>Alphaproteobacteria</taxon>
        <taxon>Rhodobacterales</taxon>
        <taxon>Roseobacteraceae</taxon>
        <taxon>Thalassovita</taxon>
    </lineage>
</organism>
<dbReference type="STRING" id="53501.SAMN04488043_105186"/>
<dbReference type="Proteomes" id="UP000051587">
    <property type="component" value="Unassembled WGS sequence"/>
</dbReference>
<dbReference type="AlphaFoldDB" id="A0A0P1FFG1"/>
<feature type="domain" description="DUF6950" evidence="1">
    <location>
        <begin position="13"/>
        <end position="130"/>
    </location>
</feature>
<proteinExistence type="predicted"/>
<dbReference type="EMBL" id="CYSA01000025">
    <property type="protein sequence ID" value="CUH66805.1"/>
    <property type="molecule type" value="Genomic_DNA"/>
</dbReference>
<protein>
    <recommendedName>
        <fullName evidence="1">DUF6950 domain-containing protein</fullName>
    </recommendedName>
</protein>